<accession>A0A2T5LVR5</accession>
<comment type="caution">
    <text evidence="1">The sequence shown here is derived from an EMBL/GenBank/DDBJ whole genome shotgun (WGS) entry which is preliminary data.</text>
</comment>
<dbReference type="AlphaFoldDB" id="A0A2T5LVR5"/>
<reference evidence="1 2" key="1">
    <citation type="journal article" date="2018" name="Proc. Natl. Acad. Sci. U.S.A.">
        <title>Linking secondary metabolites to gene clusters through genome sequencing of six diverse Aspergillus species.</title>
        <authorList>
            <person name="Kaerboelling I."/>
            <person name="Vesth T.C."/>
            <person name="Frisvad J.C."/>
            <person name="Nybo J.L."/>
            <person name="Theobald S."/>
            <person name="Kuo A."/>
            <person name="Bowyer P."/>
            <person name="Matsuda Y."/>
            <person name="Mondo S."/>
            <person name="Lyhne E.K."/>
            <person name="Kogle M.E."/>
            <person name="Clum A."/>
            <person name="Lipzen A."/>
            <person name="Salamov A."/>
            <person name="Ngan C.Y."/>
            <person name="Daum C."/>
            <person name="Chiniquy J."/>
            <person name="Barry K."/>
            <person name="LaButti K."/>
            <person name="Haridas S."/>
            <person name="Simmons B.A."/>
            <person name="Magnuson J.K."/>
            <person name="Mortensen U.H."/>
            <person name="Larsen T.O."/>
            <person name="Grigoriev I.V."/>
            <person name="Baker S.E."/>
            <person name="Andersen M.R."/>
        </authorList>
    </citation>
    <scope>NUCLEOTIDE SEQUENCE [LARGE SCALE GENOMIC DNA]</scope>
    <source>
        <strain evidence="1 2">IBT 24754</strain>
    </source>
</reference>
<dbReference type="GeneID" id="63816933"/>
<name>A0A2T5LVR5_9EURO</name>
<evidence type="ECO:0000313" key="2">
    <source>
        <dbReference type="Proteomes" id="UP000244073"/>
    </source>
</evidence>
<dbReference type="OrthoDB" id="5412996at2759"/>
<dbReference type="VEuPathDB" id="FungiDB:P175DRAFT_0533387"/>
<dbReference type="EMBL" id="MSFN02000005">
    <property type="protein sequence ID" value="PTU20384.1"/>
    <property type="molecule type" value="Genomic_DNA"/>
</dbReference>
<evidence type="ECO:0000313" key="1">
    <source>
        <dbReference type="EMBL" id="PTU20384.1"/>
    </source>
</evidence>
<dbReference type="RefSeq" id="XP_040751776.1">
    <property type="nucleotide sequence ID" value="XM_040900051.1"/>
</dbReference>
<protein>
    <submittedName>
        <fullName evidence="1">Uncharacterized protein</fullName>
    </submittedName>
</protein>
<organism evidence="1 2">
    <name type="scientific">Aspergillus ochraceoroseus IBT 24754</name>
    <dbReference type="NCBI Taxonomy" id="1392256"/>
    <lineage>
        <taxon>Eukaryota</taxon>
        <taxon>Fungi</taxon>
        <taxon>Dikarya</taxon>
        <taxon>Ascomycota</taxon>
        <taxon>Pezizomycotina</taxon>
        <taxon>Eurotiomycetes</taxon>
        <taxon>Eurotiomycetidae</taxon>
        <taxon>Eurotiales</taxon>
        <taxon>Aspergillaceae</taxon>
        <taxon>Aspergillus</taxon>
        <taxon>Aspergillus subgen. Nidulantes</taxon>
    </lineage>
</organism>
<proteinExistence type="predicted"/>
<dbReference type="Proteomes" id="UP000244073">
    <property type="component" value="Unassembled WGS sequence"/>
</dbReference>
<gene>
    <name evidence="1" type="ORF">P175DRAFT_0533387</name>
</gene>
<sequence length="107" mass="12344">MTFTNNSGAVIRLPIPGAIMFPEEKVRNEVSTLRFIRESDTSASVLFHGRNQAAIRTGRLLENQRISGRLRDSWESGDFWIMYAARNNFAFDARYRQKSDERVFRAG</sequence>